<dbReference type="Pfam" id="PF00364">
    <property type="entry name" value="Biotin_lipoyl"/>
    <property type="match status" value="1"/>
</dbReference>
<dbReference type="PROSITE" id="PS50968">
    <property type="entry name" value="BIOTINYL_LIPOYL"/>
    <property type="match status" value="1"/>
</dbReference>
<dbReference type="Pfam" id="PF02785">
    <property type="entry name" value="Biotin_carb_C"/>
    <property type="match status" value="1"/>
</dbReference>
<sequence length="553" mass="59566">MRSRSLAASHSVPVAPGTRVSSPDDVRCFIDSLGADAFPVIIKALDGGGGRGIRLVHAHDEIEDALKRCIGESASRQVFAEKAYVGPGWRHIEVQIVGDGQGNVTHLWERECSVQRRFQKLVEMAPSTLPREAIKPLIEAALRMARHLRYTGLGTFEFLMNGQSQEWIFLEINPRVQVEHTVTEEVMNLDLVRVQLLLSLPDASLASTLPAGYAKSPPLPQGYAVQLRLIAEDPQFSFRLSTGSISAPDVLWPSGRGVRVDTWLCAGPCSHADVPDQPWSIGVDFDSLLAKIIVHAGTFGQTTACALRALRETRIQGAVKTNVELLAGIVTHPEWSAGTLHTRWLEDSIDEVLRLGRTHLSRNRGHGVSRANAPAQNVDTELRSATGTVLLQPGTSFQLLLSPSGQEAQQQRHTIALSSIGHNAFPNELSGTISTSLIPTPMSFSLTQLSTMSTSSQTEFADPRDPTHVASPLAGKIVELHPALQHIEAGVSVNQGDALVVVSVMKMESVIKSAASGRVARVGRGIEVGSIIGEGSLLCVLAFDEGAKALSRL</sequence>
<evidence type="ECO:0000256" key="2">
    <source>
        <dbReference type="ARBA" id="ARBA00022741"/>
    </source>
</evidence>
<keyword evidence="1" id="KW-0436">Ligase</keyword>
<name>A0AAD7XH55_9APHY</name>
<dbReference type="SUPFAM" id="SSF51246">
    <property type="entry name" value="Rudiment single hybrid motif"/>
    <property type="match status" value="1"/>
</dbReference>
<dbReference type="PROSITE" id="PS50975">
    <property type="entry name" value="ATP_GRASP"/>
    <property type="match status" value="1"/>
</dbReference>
<dbReference type="GO" id="GO:0046872">
    <property type="term" value="F:metal ion binding"/>
    <property type="evidence" value="ECO:0007669"/>
    <property type="project" value="InterPro"/>
</dbReference>
<dbReference type="PANTHER" id="PTHR45007:SF1">
    <property type="entry name" value="CARBOXYLASE, PUTATIVE (AFU_ORTHOLOGUE AFUA_5G07570)-RELATED"/>
    <property type="match status" value="1"/>
</dbReference>
<feature type="domain" description="Biotin carboxylation" evidence="9">
    <location>
        <begin position="1"/>
        <end position="350"/>
    </location>
</feature>
<dbReference type="SUPFAM" id="SSF56059">
    <property type="entry name" value="Glutathione synthetase ATP-binding domain-like"/>
    <property type="match status" value="1"/>
</dbReference>
<dbReference type="InterPro" id="IPR005482">
    <property type="entry name" value="Biotin_COase_C"/>
</dbReference>
<dbReference type="GO" id="GO:0016874">
    <property type="term" value="F:ligase activity"/>
    <property type="evidence" value="ECO:0007669"/>
    <property type="project" value="UniProtKB-KW"/>
</dbReference>
<dbReference type="PROSITE" id="PS00867">
    <property type="entry name" value="CPSASE_2"/>
    <property type="match status" value="1"/>
</dbReference>
<dbReference type="Proteomes" id="UP001215151">
    <property type="component" value="Unassembled WGS sequence"/>
</dbReference>
<keyword evidence="11" id="KW-1185">Reference proteome</keyword>
<dbReference type="InterPro" id="IPR011054">
    <property type="entry name" value="Rudment_hybrid_motif"/>
</dbReference>
<evidence type="ECO:0000256" key="6">
    <source>
        <dbReference type="SAM" id="MobiDB-lite"/>
    </source>
</evidence>
<proteinExistence type="predicted"/>
<dbReference type="PANTHER" id="PTHR45007">
    <property type="entry name" value="CARBOXYLASE, PUTATIVE (AFU_ORTHOLOGUE AFUA_5G07570)-RELATED"/>
    <property type="match status" value="1"/>
</dbReference>
<dbReference type="InterPro" id="IPR000089">
    <property type="entry name" value="Biotin_lipoyl"/>
</dbReference>
<evidence type="ECO:0000256" key="4">
    <source>
        <dbReference type="ARBA" id="ARBA00023267"/>
    </source>
</evidence>
<feature type="domain" description="ATP-grasp" evidence="8">
    <location>
        <begin position="4"/>
        <end position="200"/>
    </location>
</feature>
<accession>A0AAD7XH55</accession>
<keyword evidence="2 5" id="KW-0547">Nucleotide-binding</keyword>
<dbReference type="Gene3D" id="2.40.50.100">
    <property type="match status" value="1"/>
</dbReference>
<dbReference type="SUPFAM" id="SSF51230">
    <property type="entry name" value="Single hybrid motif"/>
    <property type="match status" value="1"/>
</dbReference>
<evidence type="ECO:0000313" key="11">
    <source>
        <dbReference type="Proteomes" id="UP001215151"/>
    </source>
</evidence>
<comment type="caution">
    <text evidence="10">The sequence shown here is derived from an EMBL/GenBank/DDBJ whole genome shotgun (WGS) entry which is preliminary data.</text>
</comment>
<evidence type="ECO:0000256" key="5">
    <source>
        <dbReference type="PROSITE-ProRule" id="PRU00409"/>
    </source>
</evidence>
<dbReference type="InterPro" id="IPR011761">
    <property type="entry name" value="ATP-grasp"/>
</dbReference>
<evidence type="ECO:0000256" key="1">
    <source>
        <dbReference type="ARBA" id="ARBA00022598"/>
    </source>
</evidence>
<dbReference type="InterPro" id="IPR011764">
    <property type="entry name" value="Biotin_carboxylation_dom"/>
</dbReference>
<protein>
    <recommendedName>
        <fullName evidence="12">Pyruvate carboxylase</fullName>
    </recommendedName>
</protein>
<dbReference type="GO" id="GO:0005524">
    <property type="term" value="F:ATP binding"/>
    <property type="evidence" value="ECO:0007669"/>
    <property type="project" value="UniProtKB-UniRule"/>
</dbReference>
<reference evidence="10" key="1">
    <citation type="submission" date="2022-11" db="EMBL/GenBank/DDBJ databases">
        <title>Genome Sequence of Cubamyces cubensis.</title>
        <authorList>
            <person name="Buettner E."/>
        </authorList>
    </citation>
    <scope>NUCLEOTIDE SEQUENCE</scope>
    <source>
        <strain evidence="10">MPL-01</strain>
    </source>
</reference>
<evidence type="ECO:0000313" key="10">
    <source>
        <dbReference type="EMBL" id="KAJ8502257.1"/>
    </source>
</evidence>
<evidence type="ECO:0008006" key="12">
    <source>
        <dbReference type="Google" id="ProtNLM"/>
    </source>
</evidence>
<keyword evidence="3 5" id="KW-0067">ATP-binding</keyword>
<dbReference type="PROSITE" id="PS00188">
    <property type="entry name" value="BIOTIN"/>
    <property type="match status" value="1"/>
</dbReference>
<organism evidence="10 11">
    <name type="scientific">Trametes cubensis</name>
    <dbReference type="NCBI Taxonomy" id="1111947"/>
    <lineage>
        <taxon>Eukaryota</taxon>
        <taxon>Fungi</taxon>
        <taxon>Dikarya</taxon>
        <taxon>Basidiomycota</taxon>
        <taxon>Agaricomycotina</taxon>
        <taxon>Agaricomycetes</taxon>
        <taxon>Polyporales</taxon>
        <taxon>Polyporaceae</taxon>
        <taxon>Trametes</taxon>
    </lineage>
</organism>
<dbReference type="CDD" id="cd06850">
    <property type="entry name" value="biotinyl_domain"/>
    <property type="match status" value="1"/>
</dbReference>
<feature type="domain" description="Lipoyl-binding" evidence="7">
    <location>
        <begin position="460"/>
        <end position="542"/>
    </location>
</feature>
<dbReference type="AlphaFoldDB" id="A0AAD7XH55"/>
<evidence type="ECO:0000259" key="7">
    <source>
        <dbReference type="PROSITE" id="PS50968"/>
    </source>
</evidence>
<evidence type="ECO:0000256" key="3">
    <source>
        <dbReference type="ARBA" id="ARBA00022840"/>
    </source>
</evidence>
<dbReference type="InterPro" id="IPR011053">
    <property type="entry name" value="Single_hybrid_motif"/>
</dbReference>
<keyword evidence="4" id="KW-0092">Biotin</keyword>
<dbReference type="EMBL" id="JAPEVG010000001">
    <property type="protein sequence ID" value="KAJ8502257.1"/>
    <property type="molecule type" value="Genomic_DNA"/>
</dbReference>
<evidence type="ECO:0000259" key="8">
    <source>
        <dbReference type="PROSITE" id="PS50975"/>
    </source>
</evidence>
<dbReference type="SMART" id="SM00878">
    <property type="entry name" value="Biotin_carb_C"/>
    <property type="match status" value="1"/>
</dbReference>
<dbReference type="InterPro" id="IPR001882">
    <property type="entry name" value="Biotin_BS"/>
</dbReference>
<dbReference type="InterPro" id="IPR005479">
    <property type="entry name" value="CPAse_ATP-bd"/>
</dbReference>
<evidence type="ECO:0000259" key="9">
    <source>
        <dbReference type="PROSITE" id="PS50979"/>
    </source>
</evidence>
<dbReference type="Gene3D" id="3.30.470.20">
    <property type="entry name" value="ATP-grasp fold, B domain"/>
    <property type="match status" value="1"/>
</dbReference>
<gene>
    <name evidence="10" type="ORF">ONZ51_g127</name>
</gene>
<dbReference type="Pfam" id="PF02786">
    <property type="entry name" value="CPSase_L_D2"/>
    <property type="match status" value="1"/>
</dbReference>
<feature type="region of interest" description="Disordered" evidence="6">
    <location>
        <begin position="1"/>
        <end position="21"/>
    </location>
</feature>
<dbReference type="PROSITE" id="PS50979">
    <property type="entry name" value="BC"/>
    <property type="match status" value="1"/>
</dbReference>